<dbReference type="InterPro" id="IPR029045">
    <property type="entry name" value="ClpP/crotonase-like_dom_sf"/>
</dbReference>
<evidence type="ECO:0000256" key="1">
    <source>
        <dbReference type="ARBA" id="ARBA00006102"/>
    </source>
</evidence>
<evidence type="ECO:0000313" key="7">
    <source>
        <dbReference type="Proteomes" id="UP000830434"/>
    </source>
</evidence>
<feature type="region of interest" description="Disordered" evidence="3">
    <location>
        <begin position="251"/>
        <end position="279"/>
    </location>
</feature>
<sequence>MTMEDKIEELRELREEALQGGGEDRIEAQHDKGKMTARERIDYFLDDGTFNEFDQLRTHRSHNFGMEEKQVKGDGVVTGYGEVNGRKTFVFAHDFTVFGGSLGEVFAEKVCKVMDKAMEVGAPVIGLNDSAGARIQEGVTSLAGYAEIFRRNTEASGVIPQISAIMGPCAGGAVYSPAITDFIFMVEDTSHMFITGPDVIETVTGEEVTFEELGGAKTHESTSGVAHFSEKSEEEALDDIRRLLSYVPQNNVEDPPRVEPWDDPERRDEELTDIVPDQPKKPYDMTRVIDGVVDEDSFFEVQEGYAKNIVVGFARLDGRSVGIVANQPRVNAGTLDIKSSEKGARFVRFCDSFNIPILTFVDVPGFMPGTDQEHGGIIRHGAKLLYAYSEATVPLMTVITRKAYGGAYDVMASKHIGADVNYAWPTAEIAVMGPQGAVNILYDDELDEAEDTEARRDELIDEYRDQFANPYTAADRGFVDDVLEPPETRPRLIDDLEMLSSKRDELPDKKHGNIPL</sequence>
<organism evidence="6 7">
    <name type="scientific">Halorussus gelatinilyticus</name>
    <dbReference type="NCBI Taxonomy" id="2937524"/>
    <lineage>
        <taxon>Archaea</taxon>
        <taxon>Methanobacteriati</taxon>
        <taxon>Methanobacteriota</taxon>
        <taxon>Stenosarchaea group</taxon>
        <taxon>Halobacteria</taxon>
        <taxon>Halobacteriales</taxon>
        <taxon>Haladaptataceae</taxon>
        <taxon>Halorussus</taxon>
    </lineage>
</organism>
<evidence type="ECO:0000256" key="2">
    <source>
        <dbReference type="SAM" id="Coils"/>
    </source>
</evidence>
<dbReference type="KEGG" id="haxz:M0R88_00870"/>
<dbReference type="InterPro" id="IPR034733">
    <property type="entry name" value="AcCoA_carboxyl_beta"/>
</dbReference>
<reference evidence="6" key="1">
    <citation type="submission" date="2022-04" db="EMBL/GenBank/DDBJ databases">
        <title>Diverse halophilic archaea isolated from saline environments.</title>
        <authorList>
            <person name="Cui H.-L."/>
        </authorList>
    </citation>
    <scope>NUCLEOTIDE SEQUENCE</scope>
    <source>
        <strain evidence="6">XZYJT40</strain>
    </source>
</reference>
<gene>
    <name evidence="6" type="ORF">M0R88_00870</name>
</gene>
<feature type="compositionally biased region" description="Basic and acidic residues" evidence="3">
    <location>
        <begin position="486"/>
        <end position="516"/>
    </location>
</feature>
<name>A0A8U0IHU7_9EURY</name>
<dbReference type="Gene3D" id="3.90.226.10">
    <property type="entry name" value="2-enoyl-CoA Hydratase, Chain A, domain 1"/>
    <property type="match status" value="2"/>
</dbReference>
<evidence type="ECO:0000256" key="3">
    <source>
        <dbReference type="SAM" id="MobiDB-lite"/>
    </source>
</evidence>
<feature type="coiled-coil region" evidence="2">
    <location>
        <begin position="442"/>
        <end position="469"/>
    </location>
</feature>
<dbReference type="InterPro" id="IPR011763">
    <property type="entry name" value="COA_CT_C"/>
</dbReference>
<dbReference type="FunFam" id="3.90.226.10:FF:000017">
    <property type="entry name" value="Propionyl-CoA carboxylase subunit beta 5"/>
    <property type="match status" value="1"/>
</dbReference>
<dbReference type="InterPro" id="IPR051047">
    <property type="entry name" value="AccD/PCCB"/>
</dbReference>
<feature type="region of interest" description="Disordered" evidence="3">
    <location>
        <begin position="485"/>
        <end position="516"/>
    </location>
</feature>
<proteinExistence type="inferred from homology"/>
<evidence type="ECO:0000259" key="4">
    <source>
        <dbReference type="PROSITE" id="PS50980"/>
    </source>
</evidence>
<keyword evidence="2" id="KW-0175">Coiled coil</keyword>
<feature type="compositionally biased region" description="Basic and acidic residues" evidence="3">
    <location>
        <begin position="254"/>
        <end position="269"/>
    </location>
</feature>
<dbReference type="PANTHER" id="PTHR43842:SF2">
    <property type="entry name" value="PROPIONYL-COA CARBOXYLASE BETA CHAIN, MITOCHONDRIAL"/>
    <property type="match status" value="1"/>
</dbReference>
<evidence type="ECO:0000313" key="6">
    <source>
        <dbReference type="EMBL" id="UPW00670.1"/>
    </source>
</evidence>
<dbReference type="EMBL" id="CP096658">
    <property type="protein sequence ID" value="UPW00670.1"/>
    <property type="molecule type" value="Genomic_DNA"/>
</dbReference>
<dbReference type="PRINTS" id="PR01070">
    <property type="entry name" value="ACCCTRFRASEB"/>
</dbReference>
<protein>
    <submittedName>
        <fullName evidence="6">Acyl-CoA carboxylase subunit beta</fullName>
    </submittedName>
</protein>
<dbReference type="PROSITE" id="PS50989">
    <property type="entry name" value="COA_CT_CTER"/>
    <property type="match status" value="1"/>
</dbReference>
<comment type="similarity">
    <text evidence="1">Belongs to the AccD/PCCB family.</text>
</comment>
<dbReference type="GO" id="GO:0006633">
    <property type="term" value="P:fatty acid biosynthetic process"/>
    <property type="evidence" value="ECO:0007669"/>
    <property type="project" value="InterPro"/>
</dbReference>
<dbReference type="GO" id="GO:0009317">
    <property type="term" value="C:acetyl-CoA carboxylase complex"/>
    <property type="evidence" value="ECO:0007669"/>
    <property type="project" value="InterPro"/>
</dbReference>
<accession>A0A8U0IHU7</accession>
<dbReference type="PANTHER" id="PTHR43842">
    <property type="entry name" value="PROPIONYL-COA CARBOXYLASE BETA CHAIN"/>
    <property type="match status" value="1"/>
</dbReference>
<feature type="domain" description="CoA carboxyltransferase C-terminal" evidence="5">
    <location>
        <begin position="260"/>
        <end position="512"/>
    </location>
</feature>
<dbReference type="Pfam" id="PF01039">
    <property type="entry name" value="Carboxyl_trans"/>
    <property type="match status" value="1"/>
</dbReference>
<feature type="domain" description="CoA carboxyltransferase N-terminal" evidence="4">
    <location>
        <begin position="3"/>
        <end position="259"/>
    </location>
</feature>
<dbReference type="GO" id="GO:0003989">
    <property type="term" value="F:acetyl-CoA carboxylase activity"/>
    <property type="evidence" value="ECO:0007669"/>
    <property type="project" value="InterPro"/>
</dbReference>
<keyword evidence="7" id="KW-1185">Reference proteome</keyword>
<dbReference type="Proteomes" id="UP000830434">
    <property type="component" value="Chromosome"/>
</dbReference>
<dbReference type="PROSITE" id="PS50980">
    <property type="entry name" value="COA_CT_NTER"/>
    <property type="match status" value="1"/>
</dbReference>
<dbReference type="FunFam" id="3.90.226.10:FF:000016">
    <property type="entry name" value="Propionyl-CoA carboxylase, beta subunit"/>
    <property type="match status" value="1"/>
</dbReference>
<dbReference type="AlphaFoldDB" id="A0A8U0IHU7"/>
<dbReference type="GO" id="GO:0004658">
    <property type="term" value="F:propionyl-CoA carboxylase activity"/>
    <property type="evidence" value="ECO:0007669"/>
    <property type="project" value="TreeGrafter"/>
</dbReference>
<dbReference type="SUPFAM" id="SSF52096">
    <property type="entry name" value="ClpP/crotonase"/>
    <property type="match status" value="2"/>
</dbReference>
<dbReference type="InterPro" id="IPR011762">
    <property type="entry name" value="COA_CT_N"/>
</dbReference>
<dbReference type="InterPro" id="IPR000438">
    <property type="entry name" value="Acetyl_CoA_COase_Trfase_b_su"/>
</dbReference>
<evidence type="ECO:0000259" key="5">
    <source>
        <dbReference type="PROSITE" id="PS50989"/>
    </source>
</evidence>